<reference evidence="3 5" key="1">
    <citation type="submission" date="2016-05" db="EMBL/GenBank/DDBJ databases">
        <title>Genome Sequence of Pseudomonas citronellolis Strain SJTE-3, an Estrogens and Persistent Organic Pollutants degradation strain.</title>
        <authorList>
            <person name="Liang R."/>
        </authorList>
    </citation>
    <scope>NUCLEOTIDE SEQUENCE [LARGE SCALE GENOMIC DNA]</scope>
    <source>
        <strain evidence="3 5">SJTE-3</strain>
    </source>
</reference>
<dbReference type="CDD" id="cd01014">
    <property type="entry name" value="nicotinamidase_related"/>
    <property type="match status" value="1"/>
</dbReference>
<evidence type="ECO:0000313" key="3">
    <source>
        <dbReference type="EMBL" id="ANI16522.1"/>
    </source>
</evidence>
<name>A0A1A9KG60_9PSED</name>
<feature type="domain" description="Isochorismatase-like" evidence="2">
    <location>
        <begin position="8"/>
        <end position="151"/>
    </location>
</feature>
<reference evidence="4 6" key="2">
    <citation type="submission" date="2016-10" db="EMBL/GenBank/DDBJ databases">
        <authorList>
            <person name="Varghese N."/>
            <person name="Submissions S."/>
        </authorList>
    </citation>
    <scope>NUCLEOTIDE SEQUENCE [LARGE SCALE GENOMIC DNA]</scope>
    <source>
        <strain evidence="4 6">LMG 18378</strain>
    </source>
</reference>
<protein>
    <submittedName>
        <fullName evidence="3">Isochorismatase</fullName>
    </submittedName>
    <submittedName>
        <fullName evidence="4">Nicotinamidase-related amidase</fullName>
    </submittedName>
</protein>
<keyword evidence="1" id="KW-0378">Hydrolase</keyword>
<dbReference type="InterPro" id="IPR000868">
    <property type="entry name" value="Isochorismatase-like_dom"/>
</dbReference>
<evidence type="ECO:0000259" key="2">
    <source>
        <dbReference type="Pfam" id="PF00857"/>
    </source>
</evidence>
<dbReference type="PANTHER" id="PTHR43540">
    <property type="entry name" value="PEROXYUREIDOACRYLATE/UREIDOACRYLATE AMIDOHYDROLASE-RELATED"/>
    <property type="match status" value="1"/>
</dbReference>
<evidence type="ECO:0000313" key="5">
    <source>
        <dbReference type="Proteomes" id="UP000077748"/>
    </source>
</evidence>
<dbReference type="Proteomes" id="UP000077748">
    <property type="component" value="Chromosome"/>
</dbReference>
<organism evidence="3 5">
    <name type="scientific">Pseudomonas citronellolis</name>
    <dbReference type="NCBI Taxonomy" id="53408"/>
    <lineage>
        <taxon>Bacteria</taxon>
        <taxon>Pseudomonadati</taxon>
        <taxon>Pseudomonadota</taxon>
        <taxon>Gammaproteobacteria</taxon>
        <taxon>Pseudomonadales</taxon>
        <taxon>Pseudomonadaceae</taxon>
        <taxon>Pseudomonas</taxon>
    </lineage>
</organism>
<dbReference type="GO" id="GO:0016787">
    <property type="term" value="F:hydrolase activity"/>
    <property type="evidence" value="ECO:0007669"/>
    <property type="project" value="UniProtKB-KW"/>
</dbReference>
<sequence length="209" mass="22175">MSNAPKRALIVIDVQNEYFSGNLRIEYPPVGDSLPNILRAMDAAHAAGIPVVVVRHQAPAGAPIFAPGSHGVELHPQVAERPRDLLLDKSKASALSGTGLGDWLRERGVDTLTLVGYMTHNCDDSTARQAAHEGWQVEFLDDASGSLPYANSAGAATAEEIHRVFSVVLHSSFAAVASTADWLAAVASGKALERDNIYASNQRAINARG</sequence>
<evidence type="ECO:0000313" key="4">
    <source>
        <dbReference type="EMBL" id="SFC06360.1"/>
    </source>
</evidence>
<gene>
    <name evidence="3" type="ORF">A9C11_22240</name>
    <name evidence="4" type="ORF">SAMN05216577_102274</name>
</gene>
<dbReference type="InterPro" id="IPR036380">
    <property type="entry name" value="Isochorismatase-like_sf"/>
</dbReference>
<dbReference type="EMBL" id="FOLS01000002">
    <property type="protein sequence ID" value="SFC06360.1"/>
    <property type="molecule type" value="Genomic_DNA"/>
</dbReference>
<dbReference type="SUPFAM" id="SSF52499">
    <property type="entry name" value="Isochorismatase-like hydrolases"/>
    <property type="match status" value="1"/>
</dbReference>
<dbReference type="OrthoDB" id="1157330at2"/>
<keyword evidence="6" id="KW-1185">Reference proteome</keyword>
<dbReference type="Pfam" id="PF00857">
    <property type="entry name" value="Isochorismatase"/>
    <property type="match status" value="1"/>
</dbReference>
<dbReference type="EMBL" id="CP015878">
    <property type="protein sequence ID" value="ANI16522.1"/>
    <property type="molecule type" value="Genomic_DNA"/>
</dbReference>
<proteinExistence type="predicted"/>
<evidence type="ECO:0000256" key="1">
    <source>
        <dbReference type="ARBA" id="ARBA00022801"/>
    </source>
</evidence>
<dbReference type="Proteomes" id="UP000183385">
    <property type="component" value="Unassembled WGS sequence"/>
</dbReference>
<dbReference type="RefSeq" id="WP_043312782.1">
    <property type="nucleotide sequence ID" value="NZ_BDGS01000001.1"/>
</dbReference>
<evidence type="ECO:0000313" key="6">
    <source>
        <dbReference type="Proteomes" id="UP000183385"/>
    </source>
</evidence>
<dbReference type="PANTHER" id="PTHR43540:SF6">
    <property type="entry name" value="ISOCHORISMATASE-LIKE DOMAIN-CONTAINING PROTEIN"/>
    <property type="match status" value="1"/>
</dbReference>
<dbReference type="AlphaFoldDB" id="A0A1A9KG60"/>
<dbReference type="InterPro" id="IPR050272">
    <property type="entry name" value="Isochorismatase-like_hydrls"/>
</dbReference>
<accession>A0A1A9KG60</accession>
<dbReference type="Gene3D" id="3.40.50.850">
    <property type="entry name" value="Isochorismatase-like"/>
    <property type="match status" value="1"/>
</dbReference>